<dbReference type="InterPro" id="IPR010982">
    <property type="entry name" value="Lambda_DNA-bd_dom_sf"/>
</dbReference>
<accession>A0A2T5FZI4</accession>
<keyword evidence="3" id="KW-1185">Reference proteome</keyword>
<organism evidence="2 3">
    <name type="scientific">Sphingomonas oleivorans</name>
    <dbReference type="NCBI Taxonomy" id="1735121"/>
    <lineage>
        <taxon>Bacteria</taxon>
        <taxon>Pseudomonadati</taxon>
        <taxon>Pseudomonadota</taxon>
        <taxon>Alphaproteobacteria</taxon>
        <taxon>Sphingomonadales</taxon>
        <taxon>Sphingomonadaceae</taxon>
        <taxon>Sphingomonas</taxon>
    </lineage>
</organism>
<dbReference type="SUPFAM" id="SSF47413">
    <property type="entry name" value="lambda repressor-like DNA-binding domains"/>
    <property type="match status" value="1"/>
</dbReference>
<dbReference type="Gene3D" id="1.10.260.40">
    <property type="entry name" value="lambda repressor-like DNA-binding domains"/>
    <property type="match status" value="1"/>
</dbReference>
<dbReference type="InterPro" id="IPR001387">
    <property type="entry name" value="Cro/C1-type_HTH"/>
</dbReference>
<dbReference type="EMBL" id="NWBU01000005">
    <property type="protein sequence ID" value="PTQ12112.1"/>
    <property type="molecule type" value="Genomic_DNA"/>
</dbReference>
<comment type="caution">
    <text evidence="2">The sequence shown here is derived from an EMBL/GenBank/DDBJ whole genome shotgun (WGS) entry which is preliminary data.</text>
</comment>
<dbReference type="SMART" id="SM00530">
    <property type="entry name" value="HTH_XRE"/>
    <property type="match status" value="1"/>
</dbReference>
<evidence type="ECO:0000259" key="1">
    <source>
        <dbReference type="PROSITE" id="PS50943"/>
    </source>
</evidence>
<name>A0A2T5FZI4_9SPHN</name>
<feature type="domain" description="HTH cro/C1-type" evidence="1">
    <location>
        <begin position="34"/>
        <end position="88"/>
    </location>
</feature>
<dbReference type="PROSITE" id="PS50943">
    <property type="entry name" value="HTH_CROC1"/>
    <property type="match status" value="1"/>
</dbReference>
<sequence>METYFVLRNIARMATNDPTNSPANDPAGTLPNNLRAMRKRAGLRQPAIAEALGVSVPQVSRWETGKDGIPSARLPAMANAYRGTIGEIFGEEAPGQPAAAGMPGTPVSAENLEALLAALLPLAPKGRLSDQSLRALAAALSYGLALLGDQLAMPASPDAISVAVRGVAARFRDEARR</sequence>
<dbReference type="OrthoDB" id="6867563at2"/>
<reference evidence="2 3" key="1">
    <citation type="submission" date="2017-09" db="EMBL/GenBank/DDBJ databases">
        <title>Sphingomonas panjinensis sp.nov., isolated from oil-contaminated soil.</title>
        <authorList>
            <person name="Wang L."/>
            <person name="Chen L."/>
        </authorList>
    </citation>
    <scope>NUCLEOTIDE SEQUENCE [LARGE SCALE GENOMIC DNA]</scope>
    <source>
        <strain evidence="2 3">FW-11</strain>
    </source>
</reference>
<protein>
    <recommendedName>
        <fullName evidence="1">HTH cro/C1-type domain-containing protein</fullName>
    </recommendedName>
</protein>
<dbReference type="GO" id="GO:0003677">
    <property type="term" value="F:DNA binding"/>
    <property type="evidence" value="ECO:0007669"/>
    <property type="project" value="InterPro"/>
</dbReference>
<gene>
    <name evidence="2" type="ORF">CLG96_05980</name>
</gene>
<dbReference type="RefSeq" id="WP_107966975.1">
    <property type="nucleotide sequence ID" value="NZ_NWBU01000005.1"/>
</dbReference>
<dbReference type="AlphaFoldDB" id="A0A2T5FZI4"/>
<dbReference type="CDD" id="cd00093">
    <property type="entry name" value="HTH_XRE"/>
    <property type="match status" value="1"/>
</dbReference>
<evidence type="ECO:0000313" key="3">
    <source>
        <dbReference type="Proteomes" id="UP000244162"/>
    </source>
</evidence>
<dbReference type="Proteomes" id="UP000244162">
    <property type="component" value="Unassembled WGS sequence"/>
</dbReference>
<proteinExistence type="predicted"/>
<evidence type="ECO:0000313" key="2">
    <source>
        <dbReference type="EMBL" id="PTQ12112.1"/>
    </source>
</evidence>
<dbReference type="Pfam" id="PF13560">
    <property type="entry name" value="HTH_31"/>
    <property type="match status" value="1"/>
</dbReference>